<dbReference type="Proteomes" id="UP000826188">
    <property type="component" value="Unassembled WGS sequence"/>
</dbReference>
<evidence type="ECO:0000256" key="1">
    <source>
        <dbReference type="SAM" id="SignalP"/>
    </source>
</evidence>
<dbReference type="RefSeq" id="WP_219157846.1">
    <property type="nucleotide sequence ID" value="NZ_JAHWGL010000015.1"/>
</dbReference>
<keyword evidence="3" id="KW-1185">Reference proteome</keyword>
<keyword evidence="1" id="KW-0732">Signal</keyword>
<feature type="chain" id="PRO_5046977186" evidence="1">
    <location>
        <begin position="17"/>
        <end position="236"/>
    </location>
</feature>
<sequence length="236" mass="25424">MRRVLLLLLIPTLACAQAPSIVTGTVQAAGTAEKIPFAVVEIPTRHLGVQADQEGYLSLSLPFGLTSSDSLTVSALGYQRRRVAMSAASRIMLQPLPITLREVVVHGTKAAPVVLGPQEKVGSSGGFGQSGLTTGKGTGWQVARFFAQPPTGQLTAVRFYVKPSTTSHCARQLLQAPFRVRVCCGWSCRRTGHRPAYGNRHVYCAEAGVADCRPHFFQSSDRDCWLLCGYGMAAHR</sequence>
<dbReference type="EMBL" id="JAHWGL010000015">
    <property type="protein sequence ID" value="MBW3128126.1"/>
    <property type="molecule type" value="Genomic_DNA"/>
</dbReference>
<evidence type="ECO:0000313" key="2">
    <source>
        <dbReference type="EMBL" id="MBW3128126.1"/>
    </source>
</evidence>
<protein>
    <submittedName>
        <fullName evidence="2">Carboxypeptidase-like regulatory domain-containing protein</fullName>
    </submittedName>
</protein>
<accession>A0ABS6WYL6</accession>
<proteinExistence type="predicted"/>
<comment type="caution">
    <text evidence="2">The sequence shown here is derived from an EMBL/GenBank/DDBJ whole genome shotgun (WGS) entry which is preliminary data.</text>
</comment>
<name>A0ABS6WYL6_9BACT</name>
<organism evidence="2 3">
    <name type="scientific">Hymenobacter profundi</name>
    <dbReference type="NCBI Taxonomy" id="1982110"/>
    <lineage>
        <taxon>Bacteria</taxon>
        <taxon>Pseudomonadati</taxon>
        <taxon>Bacteroidota</taxon>
        <taxon>Cytophagia</taxon>
        <taxon>Cytophagales</taxon>
        <taxon>Hymenobacteraceae</taxon>
        <taxon>Hymenobacter</taxon>
    </lineage>
</organism>
<feature type="signal peptide" evidence="1">
    <location>
        <begin position="1"/>
        <end position="16"/>
    </location>
</feature>
<evidence type="ECO:0000313" key="3">
    <source>
        <dbReference type="Proteomes" id="UP000826188"/>
    </source>
</evidence>
<reference evidence="2 3" key="1">
    <citation type="submission" date="2021-07" db="EMBL/GenBank/DDBJ databases">
        <title>Hymenobacter profundi sp. nov., isolated from deep-sea water.</title>
        <authorList>
            <person name="Kim M.K."/>
        </authorList>
    </citation>
    <scope>NUCLEOTIDE SEQUENCE [LARGE SCALE GENOMIC DNA]</scope>
    <source>
        <strain evidence="2 3">M2</strain>
    </source>
</reference>
<gene>
    <name evidence="2" type="ORF">KYK14_06170</name>
</gene>